<reference evidence="2" key="1">
    <citation type="journal article" date="2014" name="Int. J. Syst. Evol. Microbiol.">
        <title>Complete genome sequence of Corynebacterium casei LMG S-19264T (=DSM 44701T), isolated from a smear-ripened cheese.</title>
        <authorList>
            <consortium name="US DOE Joint Genome Institute (JGI-PGF)"/>
            <person name="Walter F."/>
            <person name="Albersmeier A."/>
            <person name="Kalinowski J."/>
            <person name="Ruckert C."/>
        </authorList>
    </citation>
    <scope>NUCLEOTIDE SEQUENCE</scope>
    <source>
        <strain evidence="2">CGMCC 1.12921</strain>
    </source>
</reference>
<dbReference type="EMBL" id="BMGH01000001">
    <property type="protein sequence ID" value="GGD04269.1"/>
    <property type="molecule type" value="Genomic_DNA"/>
</dbReference>
<dbReference type="Proteomes" id="UP000613582">
    <property type="component" value="Unassembled WGS sequence"/>
</dbReference>
<evidence type="ECO:0000313" key="2">
    <source>
        <dbReference type="EMBL" id="GGD04269.1"/>
    </source>
</evidence>
<comment type="caution">
    <text evidence="2">The sequence shown here is derived from an EMBL/GenBank/DDBJ whole genome shotgun (WGS) entry which is preliminary data.</text>
</comment>
<sequence length="84" mass="9588">MQTSNPFFEHFAKAMTEAAGAADGMRQEAETMFRSQVQKFLADSDLVQREEFEAVREMAVKAMEENANLKQRLETLEAKLDSKK</sequence>
<feature type="coiled-coil region" evidence="1">
    <location>
        <begin position="52"/>
        <end position="79"/>
    </location>
</feature>
<organism evidence="2 3">
    <name type="scientific">Aquisalinus flavus</name>
    <dbReference type="NCBI Taxonomy" id="1526572"/>
    <lineage>
        <taxon>Bacteria</taxon>
        <taxon>Pseudomonadati</taxon>
        <taxon>Pseudomonadota</taxon>
        <taxon>Alphaproteobacteria</taxon>
        <taxon>Parvularculales</taxon>
        <taxon>Parvularculaceae</taxon>
        <taxon>Aquisalinus</taxon>
    </lineage>
</organism>
<keyword evidence="1" id="KW-0175">Coiled coil</keyword>
<dbReference type="RefSeq" id="WP_188160314.1">
    <property type="nucleotide sequence ID" value="NZ_BMGH01000001.1"/>
</dbReference>
<evidence type="ECO:0000256" key="1">
    <source>
        <dbReference type="SAM" id="Coils"/>
    </source>
</evidence>
<name>A0A8J2Y617_9PROT</name>
<evidence type="ECO:0000313" key="3">
    <source>
        <dbReference type="Proteomes" id="UP000613582"/>
    </source>
</evidence>
<proteinExistence type="predicted"/>
<keyword evidence="3" id="KW-1185">Reference proteome</keyword>
<accession>A0A8J2Y617</accession>
<dbReference type="Pfam" id="PF04380">
    <property type="entry name" value="BMFP"/>
    <property type="match status" value="1"/>
</dbReference>
<evidence type="ECO:0008006" key="4">
    <source>
        <dbReference type="Google" id="ProtNLM"/>
    </source>
</evidence>
<dbReference type="AlphaFoldDB" id="A0A8J2Y617"/>
<dbReference type="InterPro" id="IPR007475">
    <property type="entry name" value="UbiK"/>
</dbReference>
<gene>
    <name evidence="2" type="ORF">GCM10011342_11580</name>
</gene>
<reference evidence="2" key="2">
    <citation type="submission" date="2020-09" db="EMBL/GenBank/DDBJ databases">
        <authorList>
            <person name="Sun Q."/>
            <person name="Zhou Y."/>
        </authorList>
    </citation>
    <scope>NUCLEOTIDE SEQUENCE</scope>
    <source>
        <strain evidence="2">CGMCC 1.12921</strain>
    </source>
</reference>
<protein>
    <recommendedName>
        <fullName evidence="4">Accessory factor UbiK family protein</fullName>
    </recommendedName>
</protein>